<dbReference type="RefSeq" id="WP_248345835.1">
    <property type="nucleotide sequence ID" value="NZ_AP025592.1"/>
</dbReference>
<dbReference type="PANTHER" id="PTHR32204:SF0">
    <property type="entry name" value="ATPASE RAVA"/>
    <property type="match status" value="1"/>
</dbReference>
<feature type="domain" description="AAA+ ATPase" evidence="1">
    <location>
        <begin position="35"/>
        <end position="175"/>
    </location>
</feature>
<sequence length="381" mass="40821">MTSALQPIQQLSQDLNARFPERREVIDGALCAVLAGEHLLLLGPPGTAKSALVRAIAQAFEGSYFERLLTRFSTPEELFGPVSLKALEQDRYARVVAGKLPEAQFAFVDEVFKANSAILNSLLTAMNERLFHNDGAPVQMPLVSLFGASNELPDGKELEALFDRFLLRFDVQYLRRPSSFRAVVTGSEPTASLAFPFQALQDAQAAAAAVIVTDATVDALLAIRDACTAEGIVASDRRWKKSLRVVQAHAFLAGESATTPEDLLVLVDALWREPKERAKVARLVGELADPVSAKAAEILDAARETAAKVAGLRSSDRKAYIASAAQALDDFKAQQARLADLARGAGPRAKATLADAGQEIAQLHSDLARSVTHGLGLAGAR</sequence>
<gene>
    <name evidence="2" type="ORF">AMPC_17640</name>
</gene>
<dbReference type="InterPro" id="IPR027417">
    <property type="entry name" value="P-loop_NTPase"/>
</dbReference>
<protein>
    <submittedName>
        <fullName evidence="2">ATPase</fullName>
    </submittedName>
</protein>
<keyword evidence="3" id="KW-1185">Reference proteome</keyword>
<evidence type="ECO:0000313" key="2">
    <source>
        <dbReference type="EMBL" id="BDG08651.1"/>
    </source>
</evidence>
<dbReference type="Pfam" id="PF20030">
    <property type="entry name" value="bpMoxR"/>
    <property type="match status" value="1"/>
</dbReference>
<dbReference type="Pfam" id="PF17868">
    <property type="entry name" value="AAA_lid_8"/>
    <property type="match status" value="1"/>
</dbReference>
<dbReference type="InterPro" id="IPR045427">
    <property type="entry name" value="MoxR"/>
</dbReference>
<evidence type="ECO:0000313" key="3">
    <source>
        <dbReference type="Proteomes" id="UP001162734"/>
    </source>
</evidence>
<evidence type="ECO:0000259" key="1">
    <source>
        <dbReference type="SMART" id="SM00382"/>
    </source>
</evidence>
<reference evidence="3" key="1">
    <citation type="journal article" date="2022" name="Int. J. Syst. Evol. Microbiol.">
        <title>Anaeromyxobacter oryzae sp. nov., Anaeromyxobacter diazotrophicus sp. nov. and Anaeromyxobacter paludicola sp. nov., isolated from paddy soils.</title>
        <authorList>
            <person name="Itoh H."/>
            <person name="Xu Z."/>
            <person name="Mise K."/>
            <person name="Masuda Y."/>
            <person name="Ushijima N."/>
            <person name="Hayakawa C."/>
            <person name="Shiratori Y."/>
            <person name="Senoo K."/>
        </authorList>
    </citation>
    <scope>NUCLEOTIDE SEQUENCE [LARGE SCALE GENOMIC DNA]</scope>
    <source>
        <strain evidence="3">Red630</strain>
    </source>
</reference>
<dbReference type="PANTHER" id="PTHR32204">
    <property type="entry name" value="ATPASE RAVA"/>
    <property type="match status" value="1"/>
</dbReference>
<dbReference type="CDD" id="cd00009">
    <property type="entry name" value="AAA"/>
    <property type="match status" value="1"/>
</dbReference>
<organism evidence="2 3">
    <name type="scientific">Anaeromyxobacter paludicola</name>
    <dbReference type="NCBI Taxonomy" id="2918171"/>
    <lineage>
        <taxon>Bacteria</taxon>
        <taxon>Pseudomonadati</taxon>
        <taxon>Myxococcota</taxon>
        <taxon>Myxococcia</taxon>
        <taxon>Myxococcales</taxon>
        <taxon>Cystobacterineae</taxon>
        <taxon>Anaeromyxobacteraceae</taxon>
        <taxon>Anaeromyxobacter</taxon>
    </lineage>
</organism>
<dbReference type="InterPro" id="IPR050513">
    <property type="entry name" value="RavA_ATPases"/>
</dbReference>
<dbReference type="InterPro" id="IPR003593">
    <property type="entry name" value="AAA+_ATPase"/>
</dbReference>
<name>A0ABN6N661_9BACT</name>
<dbReference type="SMART" id="SM00382">
    <property type="entry name" value="AAA"/>
    <property type="match status" value="1"/>
</dbReference>
<accession>A0ABN6N661</accession>
<dbReference type="SUPFAM" id="SSF52540">
    <property type="entry name" value="P-loop containing nucleoside triphosphate hydrolases"/>
    <property type="match status" value="1"/>
</dbReference>
<dbReference type="Gene3D" id="3.40.50.300">
    <property type="entry name" value="P-loop containing nucleotide triphosphate hydrolases"/>
    <property type="match status" value="1"/>
</dbReference>
<proteinExistence type="predicted"/>
<dbReference type="EMBL" id="AP025592">
    <property type="protein sequence ID" value="BDG08651.1"/>
    <property type="molecule type" value="Genomic_DNA"/>
</dbReference>
<dbReference type="Proteomes" id="UP001162734">
    <property type="component" value="Chromosome"/>
</dbReference>
<dbReference type="InterPro" id="IPR041538">
    <property type="entry name" value="RavA-like_AAA_lid"/>
</dbReference>